<dbReference type="RefSeq" id="WP_143055353.1">
    <property type="nucleotide sequence ID" value="NZ_JFBM01000008.1"/>
</dbReference>
<sequence length="172" mass="18923">MLRTANYSATARQRLGVAVRQARQAAGFKFRPKFADKYGINKRSLELLEGGEPGVGETILFAVGRALPGWTEDTPREILEGGPIPPIPALDGRPPVEPGTTPASEPHRTHEWSASFRARALETSDEDHLTEARRIRIEDGRLAQLNYLRAVFEIKAEAAEAAAALDDEDRQP</sequence>
<dbReference type="Proteomes" id="UP000256220">
    <property type="component" value="Unassembled WGS sequence"/>
</dbReference>
<feature type="region of interest" description="Disordered" evidence="1">
    <location>
        <begin position="78"/>
        <end position="110"/>
    </location>
</feature>
<comment type="caution">
    <text evidence="2">The sequence shown here is derived from an EMBL/GenBank/DDBJ whole genome shotgun (WGS) entry which is preliminary data.</text>
</comment>
<proteinExistence type="predicted"/>
<organism evidence="2 3">
    <name type="scientific">Amycolatopsis lurida NRRL 2430</name>
    <dbReference type="NCBI Taxonomy" id="1460371"/>
    <lineage>
        <taxon>Bacteria</taxon>
        <taxon>Bacillati</taxon>
        <taxon>Actinomycetota</taxon>
        <taxon>Actinomycetes</taxon>
        <taxon>Pseudonocardiales</taxon>
        <taxon>Pseudonocardiaceae</taxon>
        <taxon>Amycolatopsis</taxon>
    </lineage>
</organism>
<keyword evidence="3" id="KW-1185">Reference proteome</keyword>
<dbReference type="EMBL" id="JFBM01000008">
    <property type="protein sequence ID" value="KFU80986.1"/>
    <property type="molecule type" value="Genomic_DNA"/>
</dbReference>
<accession>A0A2P2FW77</accession>
<name>A0A2P2FW77_AMYLU</name>
<evidence type="ECO:0000313" key="2">
    <source>
        <dbReference type="EMBL" id="KFU80986.1"/>
    </source>
</evidence>
<gene>
    <name evidence="2" type="ORF">BB31_11425</name>
</gene>
<reference evidence="2 3" key="1">
    <citation type="journal article" date="2014" name="Genome Announc.">
        <title>Draft Genome Sequence of Amycolatopsis lurida NRRL 2430, Producer of the Glycopeptide Family Antibiotic Ristocetin.</title>
        <authorList>
            <person name="Kwun M.J."/>
            <person name="Hong H.J."/>
        </authorList>
    </citation>
    <scope>NUCLEOTIDE SEQUENCE [LARGE SCALE GENOMIC DNA]</scope>
    <source>
        <strain evidence="2 3">NRRL 2430</strain>
    </source>
</reference>
<dbReference type="AlphaFoldDB" id="A0A2P2FW77"/>
<evidence type="ECO:0000313" key="3">
    <source>
        <dbReference type="Proteomes" id="UP000256220"/>
    </source>
</evidence>
<protein>
    <submittedName>
        <fullName evidence="2">Uncharacterized protein</fullName>
    </submittedName>
</protein>
<evidence type="ECO:0000256" key="1">
    <source>
        <dbReference type="SAM" id="MobiDB-lite"/>
    </source>
</evidence>